<dbReference type="Gene3D" id="3.30.110.90">
    <property type="entry name" value="Amidohydrolase"/>
    <property type="match status" value="1"/>
</dbReference>
<evidence type="ECO:0000259" key="2">
    <source>
        <dbReference type="Pfam" id="PF01979"/>
    </source>
</evidence>
<accession>A0A239KPF7</accession>
<evidence type="ECO:0000256" key="1">
    <source>
        <dbReference type="SAM" id="SignalP"/>
    </source>
</evidence>
<dbReference type="PANTHER" id="PTHR43135:SF3">
    <property type="entry name" value="ALPHA-D-RIBOSE 1-METHYLPHOSPHONATE 5-TRIPHOSPHATE DIPHOSPHATASE"/>
    <property type="match status" value="1"/>
</dbReference>
<dbReference type="SUPFAM" id="SSF51338">
    <property type="entry name" value="Composite domain of metallo-dependent hydrolases"/>
    <property type="match status" value="1"/>
</dbReference>
<dbReference type="GO" id="GO:0016810">
    <property type="term" value="F:hydrolase activity, acting on carbon-nitrogen (but not peptide) bonds"/>
    <property type="evidence" value="ECO:0007669"/>
    <property type="project" value="InterPro"/>
</dbReference>
<dbReference type="InterPro" id="IPR032466">
    <property type="entry name" value="Metal_Hydrolase"/>
</dbReference>
<dbReference type="RefSeq" id="WP_089409172.1">
    <property type="nucleotide sequence ID" value="NZ_FZOU01000005.1"/>
</dbReference>
<gene>
    <name evidence="3" type="ORF">SAMN05421770_10586</name>
</gene>
<evidence type="ECO:0000313" key="3">
    <source>
        <dbReference type="EMBL" id="SNT19612.1"/>
    </source>
</evidence>
<feature type="signal peptide" evidence="1">
    <location>
        <begin position="1"/>
        <end position="19"/>
    </location>
</feature>
<dbReference type="SUPFAM" id="SSF51556">
    <property type="entry name" value="Metallo-dependent hydrolases"/>
    <property type="match status" value="1"/>
</dbReference>
<proteinExistence type="predicted"/>
<reference evidence="3 4" key="1">
    <citation type="submission" date="2017-06" db="EMBL/GenBank/DDBJ databases">
        <authorList>
            <person name="Kim H.J."/>
            <person name="Triplett B.A."/>
        </authorList>
    </citation>
    <scope>NUCLEOTIDE SEQUENCE [LARGE SCALE GENOMIC DNA]</scope>
    <source>
        <strain evidence="3 4">DSM 18704</strain>
    </source>
</reference>
<dbReference type="Gene3D" id="2.30.40.10">
    <property type="entry name" value="Urease, subunit C, domain 1"/>
    <property type="match status" value="1"/>
</dbReference>
<dbReference type="Gene3D" id="3.40.50.10910">
    <property type="entry name" value="Amidohydrolase"/>
    <property type="match status" value="1"/>
</dbReference>
<evidence type="ECO:0000313" key="4">
    <source>
        <dbReference type="Proteomes" id="UP000198356"/>
    </source>
</evidence>
<sequence>MRKRLAVLGLFCLLQFAHAQSGELLVEHGKYNVYLLLHQIGTEEYGVTEHGPTGLTLTARTIANDRGRASDSTTVLETGPQFAPIRLRQGTALAEVAGASVNFVDGPTTQHAAKPLVAFVGLGSAPPAAVQMMLMRYWLAHHMPRTLTMVRPGQGALPLEIRLVGHDAFQVKGRMVRLARYTISNLIFGREVVWMNDSGRLAALMTFSGLPREEMLDEYATVAGELVHSGVQQQMLDLAELDHEVPPEMQGAYAIVGARLIDGTGAAPVEHATVVVRDGKIVSAGHVPVPAGMRVVHAEGKTLLPGLWDSHVHYSGVEQGPAWLAAGITTVRDCGGEFEFLTMLRRRLETQHALGPRMLLAGLIDSGGPLAFGSVDVRTGGDAVRAVDTYADARFDQIKVYDRLPEDLLRIVTAEAHRRGLIVTGHVPSAIDAYKGVEDGMDQINHLEFVVHAMSLDGRPLDLNSALSKGLIAEFREHGTVVDPTESWTELSERPKGMDAAAFEPGLLSAPYPLARRYGGMGEAVDEAAYRRSLEVDRGVIHALYEAGIPIIAGSDTGLPGYGLDRELELYVQAGMAPMAAIQTATLTAARAARREVDSGSIEAGKRADLVLIDGDPLSDIRNLRRVVSVVKEGRLYNSRKLARSVGFTR</sequence>
<protein>
    <submittedName>
        <fullName evidence="3">Imidazolonepropionase</fullName>
    </submittedName>
</protein>
<feature type="chain" id="PRO_5012105117" evidence="1">
    <location>
        <begin position="20"/>
        <end position="650"/>
    </location>
</feature>
<organism evidence="3 4">
    <name type="scientific">Granulicella rosea</name>
    <dbReference type="NCBI Taxonomy" id="474952"/>
    <lineage>
        <taxon>Bacteria</taxon>
        <taxon>Pseudomonadati</taxon>
        <taxon>Acidobacteriota</taxon>
        <taxon>Terriglobia</taxon>
        <taxon>Terriglobales</taxon>
        <taxon>Acidobacteriaceae</taxon>
        <taxon>Granulicella</taxon>
    </lineage>
</organism>
<dbReference type="Gene3D" id="1.20.58.520">
    <property type="entry name" value="Amidohydrolase"/>
    <property type="match status" value="1"/>
</dbReference>
<dbReference type="InterPro" id="IPR011059">
    <property type="entry name" value="Metal-dep_hydrolase_composite"/>
</dbReference>
<dbReference type="Proteomes" id="UP000198356">
    <property type="component" value="Unassembled WGS sequence"/>
</dbReference>
<dbReference type="AlphaFoldDB" id="A0A239KPF7"/>
<dbReference type="InterPro" id="IPR006680">
    <property type="entry name" value="Amidohydro-rel"/>
</dbReference>
<dbReference type="EMBL" id="FZOU01000005">
    <property type="protein sequence ID" value="SNT19612.1"/>
    <property type="molecule type" value="Genomic_DNA"/>
</dbReference>
<feature type="domain" description="Amidohydrolase-related" evidence="2">
    <location>
        <begin position="303"/>
        <end position="636"/>
    </location>
</feature>
<dbReference type="Pfam" id="PF01979">
    <property type="entry name" value="Amidohydro_1"/>
    <property type="match status" value="1"/>
</dbReference>
<keyword evidence="4" id="KW-1185">Reference proteome</keyword>
<name>A0A239KPF7_9BACT</name>
<dbReference type="PANTHER" id="PTHR43135">
    <property type="entry name" value="ALPHA-D-RIBOSE 1-METHYLPHOSPHONATE 5-TRIPHOSPHATE DIPHOSPHATASE"/>
    <property type="match status" value="1"/>
</dbReference>
<dbReference type="InterPro" id="IPR051781">
    <property type="entry name" value="Metallo-dep_Hydrolase"/>
</dbReference>
<keyword evidence="1" id="KW-0732">Signal</keyword>
<dbReference type="OrthoDB" id="9765769at2"/>